<protein>
    <submittedName>
        <fullName evidence="2">Uncharacterized protein</fullName>
    </submittedName>
</protein>
<dbReference type="EMBL" id="CP001699">
    <property type="protein sequence ID" value="ACU60666.1"/>
    <property type="molecule type" value="Genomic_DNA"/>
</dbReference>
<organism evidence="2 3">
    <name type="scientific">Chitinophaga pinensis (strain ATCC 43595 / DSM 2588 / LMG 13176 / NBRC 15968 / NCIMB 11800 / UQM 2034)</name>
    <dbReference type="NCBI Taxonomy" id="485918"/>
    <lineage>
        <taxon>Bacteria</taxon>
        <taxon>Pseudomonadati</taxon>
        <taxon>Bacteroidota</taxon>
        <taxon>Chitinophagia</taxon>
        <taxon>Chitinophagales</taxon>
        <taxon>Chitinophagaceae</taxon>
        <taxon>Chitinophaga</taxon>
    </lineage>
</organism>
<keyword evidence="1" id="KW-0472">Membrane</keyword>
<accession>A0A979GUX4</accession>
<sequence>MKKARIILTFIILSALAGGGLAFKFNGQPVWRITAYLITIISGRTYATYGVFYTSSGVTLFISTAGFISTVYKTTAILPPTTVVATATDGSGLTTQITTYTVISTVTRVTVLN</sequence>
<reference evidence="2 3" key="2">
    <citation type="journal article" date="2010" name="Stand. Genomic Sci.">
        <title>Complete genome sequence of Chitinophaga pinensis type strain (UQM 2034).</title>
        <authorList>
            <person name="Glavina Del Rio T."/>
            <person name="Abt B."/>
            <person name="Spring S."/>
            <person name="Lapidus A."/>
            <person name="Nolan M."/>
            <person name="Tice H."/>
            <person name="Copeland A."/>
            <person name="Cheng J.F."/>
            <person name="Chen F."/>
            <person name="Bruce D."/>
            <person name="Goodwin L."/>
            <person name="Pitluck S."/>
            <person name="Ivanova N."/>
            <person name="Mavromatis K."/>
            <person name="Mikhailova N."/>
            <person name="Pati A."/>
            <person name="Chen A."/>
            <person name="Palaniappan K."/>
            <person name="Land M."/>
            <person name="Hauser L."/>
            <person name="Chang Y.J."/>
            <person name="Jeffries C.D."/>
            <person name="Chain P."/>
            <person name="Saunders E."/>
            <person name="Detter J.C."/>
            <person name="Brettin T."/>
            <person name="Rohde M."/>
            <person name="Goker M."/>
            <person name="Bristow J."/>
            <person name="Eisen J.A."/>
            <person name="Markowitz V."/>
            <person name="Hugenholtz P."/>
            <person name="Kyrpides N.C."/>
            <person name="Klenk H.P."/>
            <person name="Lucas S."/>
        </authorList>
    </citation>
    <scope>NUCLEOTIDE SEQUENCE [LARGE SCALE GENOMIC DNA]</scope>
    <source>
        <strain evidence="3">ATCC 43595 / DSM 2588 / LMG 13176 / NBRC 15968 / NCIMB 11800 / UQM 2034</strain>
    </source>
</reference>
<dbReference type="RefSeq" id="WP_012790842.1">
    <property type="nucleotide sequence ID" value="NC_013132.1"/>
</dbReference>
<gene>
    <name evidence="2" type="ordered locus">Cpin_3199</name>
</gene>
<proteinExistence type="predicted"/>
<evidence type="ECO:0000313" key="2">
    <source>
        <dbReference type="EMBL" id="ACU60666.1"/>
    </source>
</evidence>
<evidence type="ECO:0000313" key="3">
    <source>
        <dbReference type="Proteomes" id="UP000002215"/>
    </source>
</evidence>
<reference evidence="3" key="1">
    <citation type="submission" date="2009-08" db="EMBL/GenBank/DDBJ databases">
        <title>The complete genome of Chitinophaga pinensis DSM 2588.</title>
        <authorList>
            <consortium name="US DOE Joint Genome Institute (JGI-PGF)"/>
            <person name="Lucas S."/>
            <person name="Copeland A."/>
            <person name="Lapidus A."/>
            <person name="Glavina del Rio T."/>
            <person name="Dalin E."/>
            <person name="Tice H."/>
            <person name="Bruce D."/>
            <person name="Goodwin L."/>
            <person name="Pitluck S."/>
            <person name="Kyrpides N."/>
            <person name="Mavromatis K."/>
            <person name="Ivanova N."/>
            <person name="Mikhailova N."/>
            <person name="Sims D."/>
            <person name="Meinche L."/>
            <person name="Brettin T."/>
            <person name="Detter J.C."/>
            <person name="Han C."/>
            <person name="Larimer F."/>
            <person name="Land M."/>
            <person name="Hauser L."/>
            <person name="Markowitz V."/>
            <person name="Cheng J.-F."/>
            <person name="Hugenholtz P."/>
            <person name="Woyke T."/>
            <person name="Wu D."/>
            <person name="Spring S."/>
            <person name="Klenk H.-P."/>
            <person name="Eisen J.A."/>
        </authorList>
    </citation>
    <scope>NUCLEOTIDE SEQUENCE [LARGE SCALE GENOMIC DNA]</scope>
    <source>
        <strain evidence="3">ATCC 43595 / DSM 2588 / LMG 13176 / NBRC 15968 / NCIMB 11800 / UQM 2034</strain>
    </source>
</reference>
<name>A0A979GUX4_CHIPD</name>
<dbReference type="OrthoDB" id="687196at2"/>
<evidence type="ECO:0000256" key="1">
    <source>
        <dbReference type="SAM" id="Phobius"/>
    </source>
</evidence>
<keyword evidence="1" id="KW-0812">Transmembrane</keyword>
<keyword evidence="1" id="KW-1133">Transmembrane helix</keyword>
<feature type="transmembrane region" description="Helical" evidence="1">
    <location>
        <begin position="46"/>
        <end position="68"/>
    </location>
</feature>
<dbReference type="Proteomes" id="UP000002215">
    <property type="component" value="Chromosome"/>
</dbReference>
<dbReference type="AlphaFoldDB" id="A0A979GUX4"/>
<dbReference type="KEGG" id="cpi:Cpin_3199"/>